<reference evidence="3 4" key="1">
    <citation type="journal article" date="2015" name="Int. J. Syst. Evol. Microbiol.">
        <title>Description of Sphingopyxis fribergensis sp. nov. - a soil bacterium with the ability to degrade styrene and phenylacetic acid.</title>
        <authorList>
            <person name="Oelschlagel M."/>
            <person name="Ruckert C."/>
            <person name="Kalinowski J."/>
            <person name="Schmidt G."/>
            <person name="Schlomann M."/>
            <person name="Tischler D."/>
        </authorList>
    </citation>
    <scope>NUCLEOTIDE SEQUENCE [LARGE SCALE GENOMIC DNA]</scope>
    <source>
        <strain evidence="3 4">Kp5.2</strain>
    </source>
</reference>
<dbReference type="AlphaFoldDB" id="A0A0A7PK50"/>
<organism evidence="3 4">
    <name type="scientific">Sphingopyxis fribergensis</name>
    <dbReference type="NCBI Taxonomy" id="1515612"/>
    <lineage>
        <taxon>Bacteria</taxon>
        <taxon>Pseudomonadati</taxon>
        <taxon>Pseudomonadota</taxon>
        <taxon>Alphaproteobacteria</taxon>
        <taxon>Sphingomonadales</taxon>
        <taxon>Sphingomonadaceae</taxon>
        <taxon>Sphingopyxis</taxon>
    </lineage>
</organism>
<protein>
    <submittedName>
        <fullName evidence="3">Putative membrane protein</fullName>
    </submittedName>
</protein>
<evidence type="ECO:0000313" key="4">
    <source>
        <dbReference type="Proteomes" id="UP000030907"/>
    </source>
</evidence>
<feature type="transmembrane region" description="Helical" evidence="2">
    <location>
        <begin position="61"/>
        <end position="80"/>
    </location>
</feature>
<sequence>MTDQAPPPPPPTSSGDDEQEENEVLRAARERQQQKEAADAAEAADKEASKGENVKRGWKTAAAAGLGIGSAAVIAALLYANRGKIK</sequence>
<feature type="compositionally biased region" description="Pro residues" evidence="1">
    <location>
        <begin position="1"/>
        <end position="12"/>
    </location>
</feature>
<gene>
    <name evidence="3" type="ORF">SKP52_17415</name>
</gene>
<dbReference type="RefSeq" id="WP_039576776.1">
    <property type="nucleotide sequence ID" value="NZ_CP009122.1"/>
</dbReference>
<dbReference type="EMBL" id="CP009122">
    <property type="protein sequence ID" value="AJA10354.1"/>
    <property type="molecule type" value="Genomic_DNA"/>
</dbReference>
<dbReference type="HOGENOM" id="CLU_2636180_0_0_5"/>
<proteinExistence type="predicted"/>
<keyword evidence="2" id="KW-0812">Transmembrane</keyword>
<keyword evidence="2" id="KW-1133">Transmembrane helix</keyword>
<keyword evidence="2" id="KW-0472">Membrane</keyword>
<dbReference type="Proteomes" id="UP000030907">
    <property type="component" value="Chromosome"/>
</dbReference>
<feature type="compositionally biased region" description="Basic and acidic residues" evidence="1">
    <location>
        <begin position="23"/>
        <end position="55"/>
    </location>
</feature>
<accession>A0A0A7PK50</accession>
<dbReference type="KEGG" id="sphk:SKP52_17415"/>
<evidence type="ECO:0000313" key="3">
    <source>
        <dbReference type="EMBL" id="AJA10354.1"/>
    </source>
</evidence>
<feature type="region of interest" description="Disordered" evidence="1">
    <location>
        <begin position="1"/>
        <end position="55"/>
    </location>
</feature>
<dbReference type="STRING" id="1515612.SKP52_17415"/>
<evidence type="ECO:0000256" key="2">
    <source>
        <dbReference type="SAM" id="Phobius"/>
    </source>
</evidence>
<keyword evidence="4" id="KW-1185">Reference proteome</keyword>
<name>A0A0A7PK50_9SPHN</name>
<evidence type="ECO:0000256" key="1">
    <source>
        <dbReference type="SAM" id="MobiDB-lite"/>
    </source>
</evidence>